<dbReference type="Proteomes" id="UP000823486">
    <property type="component" value="Unassembled WGS sequence"/>
</dbReference>
<reference evidence="1 2" key="1">
    <citation type="submission" date="2021-01" db="EMBL/GenBank/DDBJ databases">
        <title>Genomic Encyclopedia of Type Strains, Phase IV (KMG-IV): sequencing the most valuable type-strain genomes for metagenomic binning, comparative biology and taxonomic classification.</title>
        <authorList>
            <person name="Goeker M."/>
        </authorList>
    </citation>
    <scope>NUCLEOTIDE SEQUENCE [LARGE SCALE GENOMIC DNA]</scope>
    <source>
        <strain evidence="1 2">DSM 105482</strain>
    </source>
</reference>
<sequence length="49" mass="4951">MIFKTNECVSGKGAAAAAPIVVLVTVHCIGGDSGTLGAITRCLYLLFPA</sequence>
<proteinExistence type="predicted"/>
<comment type="caution">
    <text evidence="1">The sequence shown here is derived from an EMBL/GenBank/DDBJ whole genome shotgun (WGS) entry which is preliminary data.</text>
</comment>
<dbReference type="EMBL" id="JAFBFI010000018">
    <property type="protein sequence ID" value="MBM7694066.1"/>
    <property type="molecule type" value="Genomic_DNA"/>
</dbReference>
<keyword evidence="2" id="KW-1185">Reference proteome</keyword>
<evidence type="ECO:0000313" key="2">
    <source>
        <dbReference type="Proteomes" id="UP000823486"/>
    </source>
</evidence>
<name>A0ABS2QLM4_9BACI</name>
<evidence type="ECO:0000313" key="1">
    <source>
        <dbReference type="EMBL" id="MBM7694066.1"/>
    </source>
</evidence>
<gene>
    <name evidence="1" type="ORF">JOC77_003510</name>
</gene>
<protein>
    <submittedName>
        <fullName evidence="1">Uncharacterized protein</fullName>
    </submittedName>
</protein>
<accession>A0ABS2QLM4</accession>
<organism evidence="1 2">
    <name type="scientific">Peribacillus deserti</name>
    <dbReference type="NCBI Taxonomy" id="673318"/>
    <lineage>
        <taxon>Bacteria</taxon>
        <taxon>Bacillati</taxon>
        <taxon>Bacillota</taxon>
        <taxon>Bacilli</taxon>
        <taxon>Bacillales</taxon>
        <taxon>Bacillaceae</taxon>
        <taxon>Peribacillus</taxon>
    </lineage>
</organism>